<dbReference type="VEuPathDB" id="TrichDB:TVAG_110570"/>
<reference evidence="3" key="1">
    <citation type="submission" date="2006-10" db="EMBL/GenBank/DDBJ databases">
        <authorList>
            <person name="Amadeo P."/>
            <person name="Zhao Q."/>
            <person name="Wortman J."/>
            <person name="Fraser-Liggett C."/>
            <person name="Carlton J."/>
        </authorList>
    </citation>
    <scope>NUCLEOTIDE SEQUENCE</scope>
    <source>
        <strain evidence="3">G3</strain>
    </source>
</reference>
<dbReference type="Proteomes" id="UP000001542">
    <property type="component" value="Unassembled WGS sequence"/>
</dbReference>
<reference evidence="3" key="2">
    <citation type="journal article" date="2007" name="Science">
        <title>Draft genome sequence of the sexually transmitted pathogen Trichomonas vaginalis.</title>
        <authorList>
            <person name="Carlton J.M."/>
            <person name="Hirt R.P."/>
            <person name="Silva J.C."/>
            <person name="Delcher A.L."/>
            <person name="Schatz M."/>
            <person name="Zhao Q."/>
            <person name="Wortman J.R."/>
            <person name="Bidwell S.L."/>
            <person name="Alsmark U.C.M."/>
            <person name="Besteiro S."/>
            <person name="Sicheritz-Ponten T."/>
            <person name="Noel C.J."/>
            <person name="Dacks J.B."/>
            <person name="Foster P.G."/>
            <person name="Simillion C."/>
            <person name="Van de Peer Y."/>
            <person name="Miranda-Saavedra D."/>
            <person name="Barton G.J."/>
            <person name="Westrop G.D."/>
            <person name="Mueller S."/>
            <person name="Dessi D."/>
            <person name="Fiori P.L."/>
            <person name="Ren Q."/>
            <person name="Paulsen I."/>
            <person name="Zhang H."/>
            <person name="Bastida-Corcuera F.D."/>
            <person name="Simoes-Barbosa A."/>
            <person name="Brown M.T."/>
            <person name="Hayes R.D."/>
            <person name="Mukherjee M."/>
            <person name="Okumura C.Y."/>
            <person name="Schneider R."/>
            <person name="Smith A.J."/>
            <person name="Vanacova S."/>
            <person name="Villalvazo M."/>
            <person name="Haas B.J."/>
            <person name="Pertea M."/>
            <person name="Feldblyum T.V."/>
            <person name="Utterback T.R."/>
            <person name="Shu C.L."/>
            <person name="Osoegawa K."/>
            <person name="de Jong P.J."/>
            <person name="Hrdy I."/>
            <person name="Horvathova L."/>
            <person name="Zubacova Z."/>
            <person name="Dolezal P."/>
            <person name="Malik S.B."/>
            <person name="Logsdon J.M. Jr."/>
            <person name="Henze K."/>
            <person name="Gupta A."/>
            <person name="Wang C.C."/>
            <person name="Dunne R.L."/>
            <person name="Upcroft J.A."/>
            <person name="Upcroft P."/>
            <person name="White O."/>
            <person name="Salzberg S.L."/>
            <person name="Tang P."/>
            <person name="Chiu C.-H."/>
            <person name="Lee Y.-S."/>
            <person name="Embley T.M."/>
            <person name="Coombs G.H."/>
            <person name="Mottram J.C."/>
            <person name="Tachezy J."/>
            <person name="Fraser-Liggett C.M."/>
            <person name="Johnson P.J."/>
        </authorList>
    </citation>
    <scope>NUCLEOTIDE SEQUENCE [LARGE SCALE GENOMIC DNA]</scope>
    <source>
        <strain evidence="3">G3</strain>
    </source>
</reference>
<organism evidence="3 4">
    <name type="scientific">Trichomonas vaginalis (strain ATCC PRA-98 / G3)</name>
    <dbReference type="NCBI Taxonomy" id="412133"/>
    <lineage>
        <taxon>Eukaryota</taxon>
        <taxon>Metamonada</taxon>
        <taxon>Parabasalia</taxon>
        <taxon>Trichomonadida</taxon>
        <taxon>Trichomonadidae</taxon>
        <taxon>Trichomonas</taxon>
    </lineage>
</organism>
<dbReference type="EMBL" id="DS113198">
    <property type="protein sequence ID" value="EAY20445.1"/>
    <property type="molecule type" value="Genomic_DNA"/>
</dbReference>
<evidence type="ECO:0000256" key="1">
    <source>
        <dbReference type="SAM" id="Coils"/>
    </source>
</evidence>
<name>A2DGQ8_TRIV3</name>
<dbReference type="SMR" id="A2DGQ8"/>
<dbReference type="RefSeq" id="XP_001581431.1">
    <property type="nucleotide sequence ID" value="XM_001581381.1"/>
</dbReference>
<proteinExistence type="predicted"/>
<evidence type="ECO:0000313" key="3">
    <source>
        <dbReference type="EMBL" id="EAY20445.1"/>
    </source>
</evidence>
<evidence type="ECO:0000256" key="2">
    <source>
        <dbReference type="SAM" id="MobiDB-lite"/>
    </source>
</evidence>
<feature type="coiled-coil region" evidence="1">
    <location>
        <begin position="73"/>
        <end position="128"/>
    </location>
</feature>
<gene>
    <name evidence="3" type="ORF">TVAG_110570</name>
</gene>
<dbReference type="AlphaFoldDB" id="A2DGQ8"/>
<evidence type="ECO:0000313" key="4">
    <source>
        <dbReference type="Proteomes" id="UP000001542"/>
    </source>
</evidence>
<dbReference type="VEuPathDB" id="TrichDB:TVAGG3_0997460"/>
<dbReference type="InParanoid" id="A2DGQ8"/>
<accession>A2DGQ8</accession>
<feature type="region of interest" description="Disordered" evidence="2">
    <location>
        <begin position="235"/>
        <end position="254"/>
    </location>
</feature>
<keyword evidence="1" id="KW-0175">Coiled coil</keyword>
<keyword evidence="4" id="KW-1185">Reference proteome</keyword>
<dbReference type="KEGG" id="tva:5465982"/>
<sequence length="425" mass="49768">MSAPSSTIAKKKRELEALELEIKRAKGVAFKLMNAPQEYQAPNGQTVGDLEKELQSIRKVLHIPEDDSETDLIELLNDKISRRTEAYEGLKNEIAEMKEKIGKKQSVADDLQQQIDEQLRIQEKARKKNRMNSDINLPEIPFGKNDVTEPIVDNLSKYKIELGKLKADFDKIKLDITAYFDNYKKQFNNQIKDEMEKRRKQILEKRQICLELQKHAQELEEQHNKLQQELQNYQINPTDENDGTDMPTQSPEEAQKEFDDHIRSFVDVFDKFKDTHTDHCEDLLKEFNLKVDNLEPKTIELHDKLSKLGEKVQQSKAVDQTVVRDQANNLMRDFLKTLWMKERLKLILNEMEPKLKEQADKFEEQIAKEKEMTGKVIYENLTINEIRKLIILFIKENAQINLANEAMQNDYKEKTRELGLLSSPK</sequence>
<protein>
    <submittedName>
        <fullName evidence="3">Uncharacterized protein</fullName>
    </submittedName>
</protein>